<dbReference type="Gene3D" id="3.40.50.150">
    <property type="entry name" value="Vaccinia Virus protein VP39"/>
    <property type="match status" value="1"/>
</dbReference>
<dbReference type="OrthoDB" id="10004862at2759"/>
<reference evidence="6" key="1">
    <citation type="submission" date="2016-12" db="EMBL/GenBank/DDBJ databases">
        <title>The genomes of Aspergillus section Nigri reveals drivers in fungal speciation.</title>
        <authorList>
            <consortium name="DOE Joint Genome Institute"/>
            <person name="Vesth T.C."/>
            <person name="Nybo J."/>
            <person name="Theobald S."/>
            <person name="Brandl J."/>
            <person name="Frisvad J.C."/>
            <person name="Nielsen K.F."/>
            <person name="Lyhne E.K."/>
            <person name="Kogle M.E."/>
            <person name="Kuo A."/>
            <person name="Riley R."/>
            <person name="Clum A."/>
            <person name="Nolan M."/>
            <person name="Lipzen A."/>
            <person name="Salamov A."/>
            <person name="Henrissat B."/>
            <person name="Wiebenga A."/>
            <person name="De vries R.P."/>
            <person name="Grigoriev I.V."/>
            <person name="Mortensen U.H."/>
            <person name="Andersen M.R."/>
            <person name="Baker S.E."/>
        </authorList>
    </citation>
    <scope>NUCLEOTIDE SEQUENCE</scope>
    <source>
        <strain evidence="6">IBT 28561</strain>
    </source>
</reference>
<evidence type="ECO:0000256" key="2">
    <source>
        <dbReference type="ARBA" id="ARBA00022603"/>
    </source>
</evidence>
<evidence type="ECO:0000256" key="4">
    <source>
        <dbReference type="ARBA" id="ARBA00022691"/>
    </source>
</evidence>
<keyword evidence="7" id="KW-1185">Reference proteome</keyword>
<dbReference type="VEuPathDB" id="FungiDB:P168DRAFT_286062"/>
<dbReference type="Pfam" id="PF13649">
    <property type="entry name" value="Methyltransf_25"/>
    <property type="match status" value="1"/>
</dbReference>
<protein>
    <submittedName>
        <fullName evidence="6">S-adenosyl-L-methionine-dependent methyltransferase</fullName>
    </submittedName>
</protein>
<sequence length="321" mass="35807">MTTSNTKDGLFTSYDAEYWNTYLDARPTYSPNFYNLIFQHHAQKGNNSWTLAHDVGTGPGNVAAVLAERFERVIATDASPDHVNAARQRQQQTDKISFSECKGEDLAHAGLSPPRTADLVANAEAIPLMDAEEAIGCFAELLAPGGTCAVWFYGRPTFAGPDSTVNEACQRIFYCISTRLLNKIGGVSGPFWERSTRTIASQLDNVAFPAAQWRDVVRYKWNCEQATMLFHDESQFGGPVERVNCVGPTEEVVSKTDPGFWQMQWGAAEVRRWFEAHLPTWFEDKAQDLELEGWYEELDRVMGGGSLPVAWPVVLLLATRV</sequence>
<keyword evidence="4" id="KW-0949">S-adenosyl-L-methionine</keyword>
<dbReference type="RefSeq" id="XP_024696477.1">
    <property type="nucleotide sequence ID" value="XM_024836270.1"/>
</dbReference>
<evidence type="ECO:0000256" key="1">
    <source>
        <dbReference type="ARBA" id="ARBA00005179"/>
    </source>
</evidence>
<dbReference type="EMBL" id="MSFM01000001">
    <property type="protein sequence ID" value="PKY07883.1"/>
    <property type="molecule type" value="Genomic_DNA"/>
</dbReference>
<evidence type="ECO:0000313" key="6">
    <source>
        <dbReference type="EMBL" id="PKY07883.1"/>
    </source>
</evidence>
<feature type="domain" description="Methyltransferase" evidence="5">
    <location>
        <begin position="54"/>
        <end position="146"/>
    </location>
</feature>
<dbReference type="PANTHER" id="PTHR44942:SF4">
    <property type="entry name" value="METHYLTRANSFERASE TYPE 11 DOMAIN-CONTAINING PROTEIN"/>
    <property type="match status" value="1"/>
</dbReference>
<organism evidence="6 7">
    <name type="scientific">Aspergillus campestris (strain IBT 28561)</name>
    <dbReference type="NCBI Taxonomy" id="1392248"/>
    <lineage>
        <taxon>Eukaryota</taxon>
        <taxon>Fungi</taxon>
        <taxon>Dikarya</taxon>
        <taxon>Ascomycota</taxon>
        <taxon>Pezizomycotina</taxon>
        <taxon>Eurotiomycetes</taxon>
        <taxon>Eurotiomycetidae</taxon>
        <taxon>Eurotiales</taxon>
        <taxon>Aspergillaceae</taxon>
        <taxon>Aspergillus</taxon>
        <taxon>Aspergillus subgen. Circumdati</taxon>
    </lineage>
</organism>
<comment type="caution">
    <text evidence="6">The sequence shown here is derived from an EMBL/GenBank/DDBJ whole genome shotgun (WGS) entry which is preliminary data.</text>
</comment>
<dbReference type="GeneID" id="36543794"/>
<dbReference type="InterPro" id="IPR029063">
    <property type="entry name" value="SAM-dependent_MTases_sf"/>
</dbReference>
<keyword evidence="2 6" id="KW-0489">Methyltransferase</keyword>
<dbReference type="PANTHER" id="PTHR44942">
    <property type="entry name" value="METHYLTRANSF_11 DOMAIN-CONTAINING PROTEIN"/>
    <property type="match status" value="1"/>
</dbReference>
<dbReference type="Proteomes" id="UP000234254">
    <property type="component" value="Unassembled WGS sequence"/>
</dbReference>
<evidence type="ECO:0000256" key="3">
    <source>
        <dbReference type="ARBA" id="ARBA00022679"/>
    </source>
</evidence>
<name>A0A2I1DDC8_ASPC2</name>
<dbReference type="InterPro" id="IPR041698">
    <property type="entry name" value="Methyltransf_25"/>
</dbReference>
<gene>
    <name evidence="6" type="ORF">P168DRAFT_286062</name>
</gene>
<dbReference type="GO" id="GO:0032259">
    <property type="term" value="P:methylation"/>
    <property type="evidence" value="ECO:0007669"/>
    <property type="project" value="UniProtKB-KW"/>
</dbReference>
<proteinExistence type="predicted"/>
<dbReference type="CDD" id="cd02440">
    <property type="entry name" value="AdoMet_MTases"/>
    <property type="match status" value="1"/>
</dbReference>
<dbReference type="GO" id="GO:0008168">
    <property type="term" value="F:methyltransferase activity"/>
    <property type="evidence" value="ECO:0007669"/>
    <property type="project" value="UniProtKB-KW"/>
</dbReference>
<dbReference type="SUPFAM" id="SSF53335">
    <property type="entry name" value="S-adenosyl-L-methionine-dependent methyltransferases"/>
    <property type="match status" value="1"/>
</dbReference>
<evidence type="ECO:0000259" key="5">
    <source>
        <dbReference type="Pfam" id="PF13649"/>
    </source>
</evidence>
<keyword evidence="3" id="KW-0808">Transferase</keyword>
<dbReference type="InterPro" id="IPR051052">
    <property type="entry name" value="Diverse_substrate_MTase"/>
</dbReference>
<accession>A0A2I1DDC8</accession>
<dbReference type="AlphaFoldDB" id="A0A2I1DDC8"/>
<comment type="pathway">
    <text evidence="1">Secondary metabolite biosynthesis.</text>
</comment>
<evidence type="ECO:0000313" key="7">
    <source>
        <dbReference type="Proteomes" id="UP000234254"/>
    </source>
</evidence>